<sequence>MAPFSREAVQVPDEWPFTPKNESLFIWKRIRPATAKFDLDGSASTGGVIQKGVRSQETGKTQKEGHGHVANSRK</sequence>
<accession>A0A1I7ZSJ1</accession>
<dbReference type="Proteomes" id="UP000095287">
    <property type="component" value="Unplaced"/>
</dbReference>
<organism evidence="2 3">
    <name type="scientific">Steinernema glaseri</name>
    <dbReference type="NCBI Taxonomy" id="37863"/>
    <lineage>
        <taxon>Eukaryota</taxon>
        <taxon>Metazoa</taxon>
        <taxon>Ecdysozoa</taxon>
        <taxon>Nematoda</taxon>
        <taxon>Chromadorea</taxon>
        <taxon>Rhabditida</taxon>
        <taxon>Tylenchina</taxon>
        <taxon>Panagrolaimomorpha</taxon>
        <taxon>Strongyloidoidea</taxon>
        <taxon>Steinernematidae</taxon>
        <taxon>Steinernema</taxon>
    </lineage>
</organism>
<keyword evidence="2" id="KW-1185">Reference proteome</keyword>
<evidence type="ECO:0000313" key="3">
    <source>
        <dbReference type="WBParaSite" id="L893_g29506.t1"/>
    </source>
</evidence>
<feature type="region of interest" description="Disordered" evidence="1">
    <location>
        <begin position="38"/>
        <end position="74"/>
    </location>
</feature>
<dbReference type="AlphaFoldDB" id="A0A1I7ZSJ1"/>
<protein>
    <submittedName>
        <fullName evidence="3">Uncharacterized protein</fullName>
    </submittedName>
</protein>
<feature type="compositionally biased region" description="Polar residues" evidence="1">
    <location>
        <begin position="42"/>
        <end position="59"/>
    </location>
</feature>
<evidence type="ECO:0000256" key="1">
    <source>
        <dbReference type="SAM" id="MobiDB-lite"/>
    </source>
</evidence>
<name>A0A1I7ZSJ1_9BILA</name>
<proteinExistence type="predicted"/>
<evidence type="ECO:0000313" key="2">
    <source>
        <dbReference type="Proteomes" id="UP000095287"/>
    </source>
</evidence>
<dbReference type="WBParaSite" id="L893_g29506.t1">
    <property type="protein sequence ID" value="L893_g29506.t1"/>
    <property type="gene ID" value="L893_g29506"/>
</dbReference>
<reference evidence="3" key="1">
    <citation type="submission" date="2016-11" db="UniProtKB">
        <authorList>
            <consortium name="WormBaseParasite"/>
        </authorList>
    </citation>
    <scope>IDENTIFICATION</scope>
</reference>